<accession>A2FKF3</accession>
<proteinExistence type="predicted"/>
<organism evidence="1 2">
    <name type="scientific">Trichomonas vaginalis (strain ATCC PRA-98 / G3)</name>
    <dbReference type="NCBI Taxonomy" id="412133"/>
    <lineage>
        <taxon>Eukaryota</taxon>
        <taxon>Metamonada</taxon>
        <taxon>Parabasalia</taxon>
        <taxon>Trichomonadida</taxon>
        <taxon>Trichomonadidae</taxon>
        <taxon>Trichomonas</taxon>
    </lineage>
</organism>
<reference evidence="1" key="2">
    <citation type="journal article" date="2007" name="Science">
        <title>Draft genome sequence of the sexually transmitted pathogen Trichomonas vaginalis.</title>
        <authorList>
            <person name="Carlton J.M."/>
            <person name="Hirt R.P."/>
            <person name="Silva J.C."/>
            <person name="Delcher A.L."/>
            <person name="Schatz M."/>
            <person name="Zhao Q."/>
            <person name="Wortman J.R."/>
            <person name="Bidwell S.L."/>
            <person name="Alsmark U.C.M."/>
            <person name="Besteiro S."/>
            <person name="Sicheritz-Ponten T."/>
            <person name="Noel C.J."/>
            <person name="Dacks J.B."/>
            <person name="Foster P.G."/>
            <person name="Simillion C."/>
            <person name="Van de Peer Y."/>
            <person name="Miranda-Saavedra D."/>
            <person name="Barton G.J."/>
            <person name="Westrop G.D."/>
            <person name="Mueller S."/>
            <person name="Dessi D."/>
            <person name="Fiori P.L."/>
            <person name="Ren Q."/>
            <person name="Paulsen I."/>
            <person name="Zhang H."/>
            <person name="Bastida-Corcuera F.D."/>
            <person name="Simoes-Barbosa A."/>
            <person name="Brown M.T."/>
            <person name="Hayes R.D."/>
            <person name="Mukherjee M."/>
            <person name="Okumura C.Y."/>
            <person name="Schneider R."/>
            <person name="Smith A.J."/>
            <person name="Vanacova S."/>
            <person name="Villalvazo M."/>
            <person name="Haas B.J."/>
            <person name="Pertea M."/>
            <person name="Feldblyum T.V."/>
            <person name="Utterback T.R."/>
            <person name="Shu C.L."/>
            <person name="Osoegawa K."/>
            <person name="de Jong P.J."/>
            <person name="Hrdy I."/>
            <person name="Horvathova L."/>
            <person name="Zubacova Z."/>
            <person name="Dolezal P."/>
            <person name="Malik S.B."/>
            <person name="Logsdon J.M. Jr."/>
            <person name="Henze K."/>
            <person name="Gupta A."/>
            <person name="Wang C.C."/>
            <person name="Dunne R.L."/>
            <person name="Upcroft J.A."/>
            <person name="Upcroft P."/>
            <person name="White O."/>
            <person name="Salzberg S.L."/>
            <person name="Tang P."/>
            <person name="Chiu C.-H."/>
            <person name="Lee Y.-S."/>
            <person name="Embley T.M."/>
            <person name="Coombs G.H."/>
            <person name="Mottram J.C."/>
            <person name="Tachezy J."/>
            <person name="Fraser-Liggett C.M."/>
            <person name="Johnson P.J."/>
        </authorList>
    </citation>
    <scope>NUCLEOTIDE SEQUENCE [LARGE SCALE GENOMIC DNA]</scope>
    <source>
        <strain evidence="1">G3</strain>
    </source>
</reference>
<protein>
    <recommendedName>
        <fullName evidence="3">VPS9 domain-containing protein</fullName>
    </recommendedName>
</protein>
<reference evidence="1" key="1">
    <citation type="submission" date="2006-10" db="EMBL/GenBank/DDBJ databases">
        <authorList>
            <person name="Amadeo P."/>
            <person name="Zhao Q."/>
            <person name="Wortman J."/>
            <person name="Fraser-Liggett C."/>
            <person name="Carlton J."/>
        </authorList>
    </citation>
    <scope>NUCLEOTIDE SEQUENCE</scope>
    <source>
        <strain evidence="1">G3</strain>
    </source>
</reference>
<gene>
    <name evidence="1" type="ORF">TVAG_287540</name>
</gene>
<evidence type="ECO:0000313" key="1">
    <source>
        <dbReference type="EMBL" id="EAX94619.1"/>
    </source>
</evidence>
<keyword evidence="2" id="KW-1185">Reference proteome</keyword>
<dbReference type="Proteomes" id="UP000001542">
    <property type="component" value="Unassembled WGS sequence"/>
</dbReference>
<evidence type="ECO:0000313" key="2">
    <source>
        <dbReference type="Proteomes" id="UP000001542"/>
    </source>
</evidence>
<dbReference type="AlphaFoldDB" id="A2FKF3"/>
<evidence type="ECO:0008006" key="3">
    <source>
        <dbReference type="Google" id="ProtNLM"/>
    </source>
</evidence>
<name>A2FKF3_TRIV3</name>
<dbReference type="RefSeq" id="XP_001307549.1">
    <property type="nucleotide sequence ID" value="XM_001307548.1"/>
</dbReference>
<dbReference type="VEuPathDB" id="TrichDB:TVAGG3_0247060"/>
<dbReference type="KEGG" id="tva:4752357"/>
<dbReference type="EMBL" id="DS113847">
    <property type="protein sequence ID" value="EAX94619.1"/>
    <property type="molecule type" value="Genomic_DNA"/>
</dbReference>
<dbReference type="OrthoDB" id="10540994at2759"/>
<dbReference type="SMR" id="A2FKF3"/>
<sequence length="464" mass="53186">MSGVRSNSFSSQSFEDWRDINFDIVQHLDFFQQPKSSSATLLRQFQVKKAAMHQRALESLKNYNISVDQAETAAEKLKQQIEANPPVTQTSIDFDNNNDIMKLRQLQFLKKYAWKNQLKQQQKIIMFFATKKAQIQRLTQFLLGKSVPSLLAIKIKDSFYEMDPGENKYQKRNEIIHTKIKLMKQELSKVPYPLWVTNFEEFFSKLVNQAAQVIDPELFYFGFIPDEINISRYLFSSNSKNGRAIDYFIALNSQNSFSEFSDKIIEFCAALVPQQACTTPKDQSISLLLFFRAIMDRVYETNTALFSTSEFYAKYPEIHSTKMSGMTLPKGMSPPGDMEESARECFLRAPLYRKASETFLLSFFTVNPIDGLYYIHVTMSDIHRAAISALVGHEPTPDELKQILGFDDLFSLFFGVLLASDCPDPFQVHSMMKTFAPKSCLSPMFEYANANLEALVLHCGKLCA</sequence>
<dbReference type="VEuPathDB" id="TrichDB:TVAG_287540"/>
<dbReference type="InParanoid" id="A2FKF3"/>